<dbReference type="InterPro" id="IPR015422">
    <property type="entry name" value="PyrdxlP-dep_Trfase_small"/>
</dbReference>
<protein>
    <submittedName>
        <fullName evidence="2">dTDP-4-amino-4,6-dideoxygalactose transaminase</fullName>
    </submittedName>
</protein>
<keyword evidence="3" id="KW-1185">Reference proteome</keyword>
<dbReference type="InterPro" id="IPR015424">
    <property type="entry name" value="PyrdxlP-dep_Trfase"/>
</dbReference>
<reference evidence="2 3" key="1">
    <citation type="submission" date="2020-10" db="EMBL/GenBank/DDBJ databases">
        <title>Genomic Encyclopedia of Type Strains, Phase IV (KMG-IV): sequencing the most valuable type-strain genomes for metagenomic binning, comparative biology and taxonomic classification.</title>
        <authorList>
            <person name="Goeker M."/>
        </authorList>
    </citation>
    <scope>NUCLEOTIDE SEQUENCE [LARGE SCALE GENOMIC DNA]</scope>
    <source>
        <strain evidence="2 3">DSM 4194</strain>
    </source>
</reference>
<keyword evidence="1" id="KW-0663">Pyridoxal phosphate</keyword>
<dbReference type="Gene3D" id="3.40.640.10">
    <property type="entry name" value="Type I PLP-dependent aspartate aminotransferase-like (Major domain)"/>
    <property type="match status" value="1"/>
</dbReference>
<dbReference type="Pfam" id="PF01041">
    <property type="entry name" value="DegT_DnrJ_EryC1"/>
    <property type="match status" value="1"/>
</dbReference>
<dbReference type="PANTHER" id="PTHR30244">
    <property type="entry name" value="TRANSAMINASE"/>
    <property type="match status" value="1"/>
</dbReference>
<gene>
    <name evidence="2" type="ORF">H4684_003072</name>
</gene>
<dbReference type="CDD" id="cd00616">
    <property type="entry name" value="AHBA_syn"/>
    <property type="match status" value="1"/>
</dbReference>
<dbReference type="InterPro" id="IPR015421">
    <property type="entry name" value="PyrdxlP-dep_Trfase_major"/>
</dbReference>
<name>A0ABR9H7B5_9BACT</name>
<comment type="caution">
    <text evidence="2">The sequence shown here is derived from an EMBL/GenBank/DDBJ whole genome shotgun (WGS) entry which is preliminary data.</text>
</comment>
<sequence>MMPFIDLKTQFQRVEEDVRRRMDAVLAHGNFIMGPEVAELEAGLTGFAGVAHCVTCSSGTDALLMALMALGVGPGDAVFTSPFTFIATAEVISLIGATPVFVDIDAGSYTLDPARLEAAIRAVLDRDAAGHPLPPAALEGEGLTPRVVLPVDLYGQPSDYDAINAVADEFNLTVVADAAQSFGAIYKGRRAVAAPQIACTSFFPAKPLGCLGDGGALFTDDDALAEVCRSLRVHGKGDHKYDNVRTGLNARLDTLQAAALLPKLAIFPDELDRRQAVAEIYSARLGALGTLTLPVMPEATTSAWAQYTLRSPLREAIQESLKGDGVPSVVYYPCPLHLQKAYVSLGLGTGSFPAAEAAAGEVFSIPMHPYLSKSDIDMICGCIEKAASR</sequence>
<evidence type="ECO:0000256" key="1">
    <source>
        <dbReference type="RuleBase" id="RU004508"/>
    </source>
</evidence>
<dbReference type="PIRSF" id="PIRSF000390">
    <property type="entry name" value="PLP_StrS"/>
    <property type="match status" value="1"/>
</dbReference>
<evidence type="ECO:0000313" key="3">
    <source>
        <dbReference type="Proteomes" id="UP000639010"/>
    </source>
</evidence>
<comment type="similarity">
    <text evidence="1">Belongs to the DegT/DnrJ/EryC1 family.</text>
</comment>
<dbReference type="Gene3D" id="3.90.1150.10">
    <property type="entry name" value="Aspartate Aminotransferase, domain 1"/>
    <property type="match status" value="1"/>
</dbReference>
<proteinExistence type="inferred from homology"/>
<dbReference type="RefSeq" id="WP_192624407.1">
    <property type="nucleotide sequence ID" value="NZ_JADBGG010000026.1"/>
</dbReference>
<evidence type="ECO:0000313" key="2">
    <source>
        <dbReference type="EMBL" id="MBE1426407.1"/>
    </source>
</evidence>
<dbReference type="EMBL" id="JADBGG010000026">
    <property type="protein sequence ID" value="MBE1426407.1"/>
    <property type="molecule type" value="Genomic_DNA"/>
</dbReference>
<dbReference type="Proteomes" id="UP000639010">
    <property type="component" value="Unassembled WGS sequence"/>
</dbReference>
<organism evidence="2 3">
    <name type="scientific">Desulfomicrobium macestii</name>
    <dbReference type="NCBI Taxonomy" id="90731"/>
    <lineage>
        <taxon>Bacteria</taxon>
        <taxon>Pseudomonadati</taxon>
        <taxon>Thermodesulfobacteriota</taxon>
        <taxon>Desulfovibrionia</taxon>
        <taxon>Desulfovibrionales</taxon>
        <taxon>Desulfomicrobiaceae</taxon>
        <taxon>Desulfomicrobium</taxon>
    </lineage>
</organism>
<dbReference type="PANTHER" id="PTHR30244:SF42">
    <property type="entry name" value="UDP-2-ACETAMIDO-2-DEOXY-3-OXO-D-GLUCURONATE AMINOTRANSFERASE"/>
    <property type="match status" value="1"/>
</dbReference>
<dbReference type="InterPro" id="IPR000653">
    <property type="entry name" value="DegT/StrS_aminotransferase"/>
</dbReference>
<dbReference type="SUPFAM" id="SSF53383">
    <property type="entry name" value="PLP-dependent transferases"/>
    <property type="match status" value="1"/>
</dbReference>
<accession>A0ABR9H7B5</accession>